<dbReference type="PROSITE" id="PS50005">
    <property type="entry name" value="TPR"/>
    <property type="match status" value="1"/>
</dbReference>
<gene>
    <name evidence="3" type="ordered locus">HCH_04711</name>
</gene>
<dbReference type="SUPFAM" id="SSF48452">
    <property type="entry name" value="TPR-like"/>
    <property type="match status" value="1"/>
</dbReference>
<feature type="repeat" description="TPR" evidence="1">
    <location>
        <begin position="71"/>
        <end position="104"/>
    </location>
</feature>
<dbReference type="KEGG" id="hch:HCH_04711"/>
<evidence type="ECO:0000313" key="3">
    <source>
        <dbReference type="EMBL" id="ABC31409.1"/>
    </source>
</evidence>
<dbReference type="eggNOG" id="COG0457">
    <property type="taxonomic scope" value="Bacteria"/>
</dbReference>
<evidence type="ECO:0000256" key="1">
    <source>
        <dbReference type="PROSITE-ProRule" id="PRU00339"/>
    </source>
</evidence>
<keyword evidence="1" id="KW-0802">TPR repeat</keyword>
<accession>Q2SD65</accession>
<dbReference type="Pfam" id="PF12688">
    <property type="entry name" value="TPR_5"/>
    <property type="match status" value="1"/>
</dbReference>
<dbReference type="STRING" id="349521.HCH_04711"/>
<dbReference type="OrthoDB" id="193829at2"/>
<dbReference type="HOGENOM" id="CLU_116756_1_0_6"/>
<evidence type="ECO:0000313" key="4">
    <source>
        <dbReference type="Proteomes" id="UP000000238"/>
    </source>
</evidence>
<proteinExistence type="predicted"/>
<dbReference type="Gene3D" id="1.25.40.10">
    <property type="entry name" value="Tetratricopeptide repeat domain"/>
    <property type="match status" value="1"/>
</dbReference>
<reference evidence="3 4" key="1">
    <citation type="journal article" date="2005" name="Nucleic Acids Res.">
        <title>Genomic blueprint of Hahella chejuensis, a marine microbe producing an algicidal agent.</title>
        <authorList>
            <person name="Jeong H."/>
            <person name="Yim J.H."/>
            <person name="Lee C."/>
            <person name="Choi S.-H."/>
            <person name="Park Y.K."/>
            <person name="Yoon S.H."/>
            <person name="Hur C.-G."/>
            <person name="Kang H.-Y."/>
            <person name="Kim D."/>
            <person name="Lee H.H."/>
            <person name="Park K.H."/>
            <person name="Park S.-H."/>
            <person name="Park H.-S."/>
            <person name="Lee H.K."/>
            <person name="Oh T.K."/>
            <person name="Kim J.F."/>
        </authorList>
    </citation>
    <scope>NUCLEOTIDE SEQUENCE [LARGE SCALE GENOMIC DNA]</scope>
    <source>
        <strain evidence="3 4">KCTC 2396</strain>
    </source>
</reference>
<dbReference type="AlphaFoldDB" id="Q2SD65"/>
<dbReference type="InterPro" id="IPR019734">
    <property type="entry name" value="TPR_rpt"/>
</dbReference>
<protein>
    <submittedName>
        <fullName evidence="3">FOG: TPR repeat</fullName>
    </submittedName>
</protein>
<dbReference type="InterPro" id="IPR011990">
    <property type="entry name" value="TPR-like_helical_dom_sf"/>
</dbReference>
<name>Q2SD65_HAHCH</name>
<organism evidence="3 4">
    <name type="scientific">Hahella chejuensis (strain KCTC 2396)</name>
    <dbReference type="NCBI Taxonomy" id="349521"/>
    <lineage>
        <taxon>Bacteria</taxon>
        <taxon>Pseudomonadati</taxon>
        <taxon>Pseudomonadota</taxon>
        <taxon>Gammaproteobacteria</taxon>
        <taxon>Oceanospirillales</taxon>
        <taxon>Hahellaceae</taxon>
        <taxon>Hahella</taxon>
    </lineage>
</organism>
<dbReference type="InterPro" id="IPR041656">
    <property type="entry name" value="TPR_5"/>
</dbReference>
<keyword evidence="4" id="KW-1185">Reference proteome</keyword>
<dbReference type="Proteomes" id="UP000000238">
    <property type="component" value="Chromosome"/>
</dbReference>
<sequence length="161" mass="18236">MMSAESIRYLREQGRHEDARNLAVQLTEDFPTDAELQYEAACVHDYLGLEAEAVPYYLNAISGELSETLLRGAYLGLGSTYRALGEYMLALNTFDEGLAQFPDAHELHVFKAMALFNVGESRQSVETLLKVIAATSQDPYVQEYRRAIALYSEDLTRTWRE</sequence>
<evidence type="ECO:0000259" key="2">
    <source>
        <dbReference type="Pfam" id="PF12688"/>
    </source>
</evidence>
<dbReference type="EMBL" id="CP000155">
    <property type="protein sequence ID" value="ABC31409.1"/>
    <property type="molecule type" value="Genomic_DNA"/>
</dbReference>
<feature type="domain" description="Tetratrico peptide repeat group 5" evidence="2">
    <location>
        <begin position="37"/>
        <end position="155"/>
    </location>
</feature>